<protein>
    <submittedName>
        <fullName evidence="1">Uncharacterized protein</fullName>
    </submittedName>
</protein>
<dbReference type="EMBL" id="JACALR010000004">
    <property type="protein sequence ID" value="MDM1551552.1"/>
    <property type="molecule type" value="Genomic_DNA"/>
</dbReference>
<evidence type="ECO:0000313" key="2">
    <source>
        <dbReference type="Proteomes" id="UP001173578"/>
    </source>
</evidence>
<name>A0AAW7DKV8_9FLAO</name>
<organism evidence="1 2">
    <name type="scientific">Empedobacter falsenii</name>
    <dbReference type="NCBI Taxonomy" id="343874"/>
    <lineage>
        <taxon>Bacteria</taxon>
        <taxon>Pseudomonadati</taxon>
        <taxon>Bacteroidota</taxon>
        <taxon>Flavobacteriia</taxon>
        <taxon>Flavobacteriales</taxon>
        <taxon>Weeksellaceae</taxon>
        <taxon>Empedobacter</taxon>
    </lineage>
</organism>
<sequence>MGLQVEFWHDTIQEKLLQDNTFLQHIADVSSDNIINGTIVHLPQAGEPSKVVKNRTLLPATVAERKDSEVLYKIDEYTTDPVRISNADTVELSYDKRRSILDQDVANLSEEVAEGMLTNMVVSPVGDNKELPAKNILLTDGNVIDVSNFDGTSTVKRKAYSLKDLQRMKTLFKAQKAWTEGQMYCLLTSEAIAQMFPVDSQVVATYMAATSETERRAGVIYKVQGWNIMERSSVYTMNSGTKQFKAFGAVGEATDTEGNLFWNKNMTEKAIGTTQAFENIGDPTHYGDIYSFLVRCGGRARRKNYEGVAVLMQASGV</sequence>
<dbReference type="AlphaFoldDB" id="A0AAW7DKV8"/>
<reference evidence="1" key="1">
    <citation type="submission" date="2020-06" db="EMBL/GenBank/DDBJ databases">
        <authorList>
            <person name="Dong N."/>
        </authorList>
    </citation>
    <scope>NUCLEOTIDE SEQUENCE</scope>
    <source>
        <strain evidence="1">210</strain>
    </source>
</reference>
<dbReference type="Proteomes" id="UP001173578">
    <property type="component" value="Unassembled WGS sequence"/>
</dbReference>
<proteinExistence type="predicted"/>
<reference evidence="1" key="2">
    <citation type="journal article" date="2022" name="Sci. Total Environ.">
        <title>Prevalence, transmission, and molecular epidemiology of tet(X)-positive bacteria among humans, animals, and environmental niches in China: An epidemiological, and genomic-based study.</title>
        <authorList>
            <person name="Dong N."/>
            <person name="Zeng Y."/>
            <person name="Cai C."/>
            <person name="Sun C."/>
            <person name="Lu J."/>
            <person name="Liu C."/>
            <person name="Zhou H."/>
            <person name="Sun Q."/>
            <person name="Shu L."/>
            <person name="Wang H."/>
            <person name="Wang Y."/>
            <person name="Wang S."/>
            <person name="Wu C."/>
            <person name="Chan E.W."/>
            <person name="Chen G."/>
            <person name="Shen Z."/>
            <person name="Chen S."/>
            <person name="Zhang R."/>
        </authorList>
    </citation>
    <scope>NUCLEOTIDE SEQUENCE</scope>
    <source>
        <strain evidence="1">210</strain>
    </source>
</reference>
<dbReference type="RefSeq" id="WP_286486100.1">
    <property type="nucleotide sequence ID" value="NZ_JACALR010000004.1"/>
</dbReference>
<gene>
    <name evidence="1" type="ORF">HX095_10025</name>
</gene>
<comment type="caution">
    <text evidence="1">The sequence shown here is derived from an EMBL/GenBank/DDBJ whole genome shotgun (WGS) entry which is preliminary data.</text>
</comment>
<accession>A0AAW7DKV8</accession>
<evidence type="ECO:0000313" key="1">
    <source>
        <dbReference type="EMBL" id="MDM1551552.1"/>
    </source>
</evidence>